<protein>
    <recommendedName>
        <fullName evidence="1">GIY-YIG domain-containing protein</fullName>
    </recommendedName>
</protein>
<gene>
    <name evidence="2" type="ORF">PLOB_00003400</name>
</gene>
<dbReference type="Pfam" id="PF01541">
    <property type="entry name" value="GIY-YIG"/>
    <property type="match status" value="1"/>
</dbReference>
<proteinExistence type="predicted"/>
<dbReference type="InterPro" id="IPR000305">
    <property type="entry name" value="GIY-YIG_endonuc"/>
</dbReference>
<dbReference type="InterPro" id="IPR013087">
    <property type="entry name" value="Znf_C2H2_type"/>
</dbReference>
<dbReference type="Pfam" id="PF26215">
    <property type="entry name" value="HTH_animal"/>
    <property type="match status" value="1"/>
</dbReference>
<name>A0ABN8Q7K0_9CNID</name>
<comment type="caution">
    <text evidence="2">The sequence shown here is derived from an EMBL/GenBank/DDBJ whole genome shotgun (WGS) entry which is preliminary data.</text>
</comment>
<dbReference type="Proteomes" id="UP001159405">
    <property type="component" value="Unassembled WGS sequence"/>
</dbReference>
<evidence type="ECO:0000259" key="1">
    <source>
        <dbReference type="PROSITE" id="PS50164"/>
    </source>
</evidence>
<organism evidence="2 3">
    <name type="scientific">Porites lobata</name>
    <dbReference type="NCBI Taxonomy" id="104759"/>
    <lineage>
        <taxon>Eukaryota</taxon>
        <taxon>Metazoa</taxon>
        <taxon>Cnidaria</taxon>
        <taxon>Anthozoa</taxon>
        <taxon>Hexacorallia</taxon>
        <taxon>Scleractinia</taxon>
        <taxon>Fungiina</taxon>
        <taxon>Poritidae</taxon>
        <taxon>Porites</taxon>
    </lineage>
</organism>
<dbReference type="PROSITE" id="PS50164">
    <property type="entry name" value="GIY_YIG"/>
    <property type="match status" value="1"/>
</dbReference>
<dbReference type="InterPro" id="IPR058912">
    <property type="entry name" value="HTH_animal"/>
</dbReference>
<dbReference type="EMBL" id="CALNXK010000112">
    <property type="protein sequence ID" value="CAH3158909.1"/>
    <property type="molecule type" value="Genomic_DNA"/>
</dbReference>
<accession>A0ABN8Q7K0</accession>
<sequence length="354" mass="41665">MRPILSATGTYNYKLAKWLDEKLKPLSVYEHTVNDIFRAFENDWFNREHDLNITKFDLIELLRIATKNQLFQFEGNLYEQVDGVAMGSPLGPLMANAFMCKIEKQLETENKLPTFYKRYSHPSINFTMELEENGKLPFLGMNVIRNGCRVDTTVYRKPTDTGLLLHYHSHVDARYKRSLLNTMLNRAFKLSSTWKFFHEECERLKEIFSRLRYPDDLVQSTIRQFIESKINADISPVYTSRKIKDEIKVKEDKPPLVSQQCVVYSFQCSLCDAGYVGYTCRHLHQRIEEHKGSAIGNHLREQHDMEPEDIAQSFRILRKCQNKFDCLIFEMFFIQELKPTLNKQCDSIRAKLFV</sequence>
<dbReference type="PANTHER" id="PTHR21301">
    <property type="entry name" value="REVERSE TRANSCRIPTASE"/>
    <property type="match status" value="1"/>
</dbReference>
<reference evidence="2 3" key="1">
    <citation type="submission" date="2022-05" db="EMBL/GenBank/DDBJ databases">
        <authorList>
            <consortium name="Genoscope - CEA"/>
            <person name="William W."/>
        </authorList>
    </citation>
    <scope>NUCLEOTIDE SEQUENCE [LARGE SCALE GENOMIC DNA]</scope>
</reference>
<evidence type="ECO:0000313" key="2">
    <source>
        <dbReference type="EMBL" id="CAH3158909.1"/>
    </source>
</evidence>
<dbReference type="PROSITE" id="PS00028">
    <property type="entry name" value="ZINC_FINGER_C2H2_1"/>
    <property type="match status" value="1"/>
</dbReference>
<feature type="domain" description="GIY-YIG" evidence="1">
    <location>
        <begin position="259"/>
        <end position="343"/>
    </location>
</feature>
<keyword evidence="3" id="KW-1185">Reference proteome</keyword>
<evidence type="ECO:0000313" key="3">
    <source>
        <dbReference type="Proteomes" id="UP001159405"/>
    </source>
</evidence>
<dbReference type="PANTHER" id="PTHR21301:SF10">
    <property type="entry name" value="REVERSE TRANSCRIPTASE DOMAIN-CONTAINING PROTEIN"/>
    <property type="match status" value="1"/>
</dbReference>